<evidence type="ECO:0000256" key="15">
    <source>
        <dbReference type="SAM" id="Phobius"/>
    </source>
</evidence>
<feature type="transmembrane region" description="Helical" evidence="15">
    <location>
        <begin position="171"/>
        <end position="194"/>
    </location>
</feature>
<dbReference type="InterPro" id="IPR018076">
    <property type="entry name" value="T2SS_GspF_dom"/>
</dbReference>
<comment type="function">
    <text evidence="1">Component of the type II secretion system inner membrane complex required for the energy-dependent secretion of extracellular factors such as proteases and toxins from the periplasm.</text>
</comment>
<evidence type="ECO:0000256" key="1">
    <source>
        <dbReference type="ARBA" id="ARBA00002684"/>
    </source>
</evidence>
<dbReference type="EMBL" id="QAON01000013">
    <property type="protein sequence ID" value="PTQ88279.1"/>
    <property type="molecule type" value="Genomic_DNA"/>
</dbReference>
<reference evidence="17 18" key="1">
    <citation type="submission" date="2018-04" db="EMBL/GenBank/DDBJ databases">
        <title>Genomic Encyclopedia of Archaeal and Bacterial Type Strains, Phase II (KMG-II): from individual species to whole genera.</title>
        <authorList>
            <person name="Goeker M."/>
        </authorList>
    </citation>
    <scope>NUCLEOTIDE SEQUENCE [LARGE SCALE GENOMIC DNA]</scope>
    <source>
        <strain evidence="17 18">DSM 5822</strain>
    </source>
</reference>
<dbReference type="InterPro" id="IPR001992">
    <property type="entry name" value="T2SS_GspF/T4SS_PilC_CS"/>
</dbReference>
<keyword evidence="18" id="KW-1185">Reference proteome</keyword>
<evidence type="ECO:0000256" key="11">
    <source>
        <dbReference type="ARBA" id="ARBA00022989"/>
    </source>
</evidence>
<evidence type="ECO:0000313" key="17">
    <source>
        <dbReference type="EMBL" id="PTQ88279.1"/>
    </source>
</evidence>
<dbReference type="PROSITE" id="PS00874">
    <property type="entry name" value="T2SP_F"/>
    <property type="match status" value="1"/>
</dbReference>
<dbReference type="PANTHER" id="PTHR30012:SF0">
    <property type="entry name" value="TYPE II SECRETION SYSTEM PROTEIN F-RELATED"/>
    <property type="match status" value="1"/>
</dbReference>
<evidence type="ECO:0000256" key="9">
    <source>
        <dbReference type="ARBA" id="ARBA00022837"/>
    </source>
</evidence>
<keyword evidence="11 15" id="KW-1133">Transmembrane helix</keyword>
<keyword evidence="8" id="KW-0479">Metal-binding</keyword>
<keyword evidence="9" id="KW-0106">Calcium</keyword>
<organism evidence="17 18">
    <name type="scientific">Agitococcus lubricus</name>
    <dbReference type="NCBI Taxonomy" id="1077255"/>
    <lineage>
        <taxon>Bacteria</taxon>
        <taxon>Pseudomonadati</taxon>
        <taxon>Pseudomonadota</taxon>
        <taxon>Gammaproteobacteria</taxon>
        <taxon>Moraxellales</taxon>
        <taxon>Moraxellaceae</taxon>
        <taxon>Agitococcus</taxon>
    </lineage>
</organism>
<evidence type="ECO:0000256" key="4">
    <source>
        <dbReference type="ARBA" id="ARBA00022448"/>
    </source>
</evidence>
<dbReference type="OrthoDB" id="9805682at2"/>
<name>A0A2T5IWS1_9GAMM</name>
<evidence type="ECO:0000256" key="2">
    <source>
        <dbReference type="ARBA" id="ARBA00004429"/>
    </source>
</evidence>
<evidence type="ECO:0000259" key="16">
    <source>
        <dbReference type="Pfam" id="PF00482"/>
    </source>
</evidence>
<dbReference type="NCBIfam" id="TIGR02120">
    <property type="entry name" value="GspF"/>
    <property type="match status" value="1"/>
</dbReference>
<accession>A0A2T5IWS1</accession>
<feature type="domain" description="Type II secretion system protein GspF" evidence="16">
    <location>
        <begin position="275"/>
        <end position="397"/>
    </location>
</feature>
<dbReference type="GO" id="GO:0015627">
    <property type="term" value="C:type II protein secretion system complex"/>
    <property type="evidence" value="ECO:0007669"/>
    <property type="project" value="InterPro"/>
</dbReference>
<keyword evidence="7 14" id="KW-0812">Transmembrane</keyword>
<keyword evidence="4 14" id="KW-0813">Transport</keyword>
<proteinExistence type="inferred from homology"/>
<dbReference type="InterPro" id="IPR003004">
    <property type="entry name" value="GspF/PilC"/>
</dbReference>
<evidence type="ECO:0000256" key="8">
    <source>
        <dbReference type="ARBA" id="ARBA00022723"/>
    </source>
</evidence>
<evidence type="ECO:0000256" key="6">
    <source>
        <dbReference type="ARBA" id="ARBA00022519"/>
    </source>
</evidence>
<evidence type="ECO:0000256" key="14">
    <source>
        <dbReference type="RuleBase" id="RU003923"/>
    </source>
</evidence>
<dbReference type="GO" id="GO:0005886">
    <property type="term" value="C:plasma membrane"/>
    <property type="evidence" value="ECO:0007669"/>
    <property type="project" value="UniProtKB-SubCell"/>
</dbReference>
<dbReference type="GO" id="GO:0015628">
    <property type="term" value="P:protein secretion by the type II secretion system"/>
    <property type="evidence" value="ECO:0007669"/>
    <property type="project" value="InterPro"/>
</dbReference>
<evidence type="ECO:0000256" key="7">
    <source>
        <dbReference type="ARBA" id="ARBA00022692"/>
    </source>
</evidence>
<feature type="transmembrane region" description="Helical" evidence="15">
    <location>
        <begin position="214"/>
        <end position="240"/>
    </location>
</feature>
<dbReference type="FunFam" id="1.20.81.30:FF:000001">
    <property type="entry name" value="Type II secretion system protein F"/>
    <property type="match status" value="2"/>
</dbReference>
<evidence type="ECO:0000256" key="13">
    <source>
        <dbReference type="ARBA" id="ARBA00030750"/>
    </source>
</evidence>
<evidence type="ECO:0000313" key="18">
    <source>
        <dbReference type="Proteomes" id="UP000244223"/>
    </source>
</evidence>
<keyword evidence="5" id="KW-1003">Cell membrane</keyword>
<dbReference type="PANTHER" id="PTHR30012">
    <property type="entry name" value="GENERAL SECRETION PATHWAY PROTEIN"/>
    <property type="match status" value="1"/>
</dbReference>
<dbReference type="InterPro" id="IPR011850">
    <property type="entry name" value="T2SS_GspF"/>
</dbReference>
<comment type="caution">
    <text evidence="17">The sequence shown here is derived from an EMBL/GenBank/DDBJ whole genome shotgun (WGS) entry which is preliminary data.</text>
</comment>
<evidence type="ECO:0000256" key="10">
    <source>
        <dbReference type="ARBA" id="ARBA00022927"/>
    </source>
</evidence>
<keyword evidence="10" id="KW-0653">Protein transport</keyword>
<dbReference type="Gene3D" id="1.20.81.30">
    <property type="entry name" value="Type II secretion system (T2SS), domain F"/>
    <property type="match status" value="2"/>
</dbReference>
<dbReference type="Pfam" id="PF00482">
    <property type="entry name" value="T2SSF"/>
    <property type="match status" value="2"/>
</dbReference>
<evidence type="ECO:0000256" key="12">
    <source>
        <dbReference type="ARBA" id="ARBA00023136"/>
    </source>
</evidence>
<comment type="subcellular location">
    <subcellularLocation>
        <location evidence="2 14">Cell inner membrane</location>
        <topology evidence="2 14">Multi-pass membrane protein</topology>
    </subcellularLocation>
</comment>
<dbReference type="RefSeq" id="WP_107866388.1">
    <property type="nucleotide sequence ID" value="NZ_QAON01000013.1"/>
</dbReference>
<evidence type="ECO:0000256" key="3">
    <source>
        <dbReference type="ARBA" id="ARBA00005745"/>
    </source>
</evidence>
<evidence type="ECO:0000256" key="5">
    <source>
        <dbReference type="ARBA" id="ARBA00022475"/>
    </source>
</evidence>
<feature type="transmembrane region" description="Helical" evidence="15">
    <location>
        <begin position="378"/>
        <end position="399"/>
    </location>
</feature>
<sequence length="406" mass="44462">MPAFDYIAVDAQGKKQKGVLEADSSRQVRQQLREKGWLATSVEPASNEQSKQDKTPFWQQKKGLTAYELALVTRQLATLIQAGIPLEETLKAVAKQSEKPAVQSLLLAVRGKVLEGYPLAQSLAAFPKAFPDLYRATVAAGEKSGHLDLVLQQLADYTENRFTTQKQIQGAMIYPIILTTLALAIVVGLLTFVVPDIVKVFSNSHQQLPLLTRALIATSDFVKTIGPYLLVLLVFLAWMASKTLKTDKGRYALDGFVLRVPLVRRIVKGANAARFASTLSILSRSGVPLVEGLYIAAAVANNWYIRDAILDTALKVTEGGSMSHTLEKSRYFPPMMIQMLRSGEAGGELDEMLARAAQMQDRELSALITTMVGLFEPLMLLVMAGVVLIIVLAIMLPIVSMNNLVH</sequence>
<dbReference type="AlphaFoldDB" id="A0A2T5IWS1"/>
<dbReference type="Proteomes" id="UP000244223">
    <property type="component" value="Unassembled WGS sequence"/>
</dbReference>
<keyword evidence="6" id="KW-0997">Cell inner membrane</keyword>
<dbReference type="PRINTS" id="PR00812">
    <property type="entry name" value="BCTERIALGSPF"/>
</dbReference>
<dbReference type="InterPro" id="IPR042094">
    <property type="entry name" value="T2SS_GspF_sf"/>
</dbReference>
<feature type="domain" description="Type II secretion system protein GspF" evidence="16">
    <location>
        <begin position="73"/>
        <end position="195"/>
    </location>
</feature>
<dbReference type="GO" id="GO:0046872">
    <property type="term" value="F:metal ion binding"/>
    <property type="evidence" value="ECO:0007669"/>
    <property type="project" value="UniProtKB-KW"/>
</dbReference>
<protein>
    <recommendedName>
        <fullName evidence="13">General secretion pathway protein F</fullName>
    </recommendedName>
</protein>
<gene>
    <name evidence="17" type="ORF">C8N29_11346</name>
</gene>
<comment type="similarity">
    <text evidence="3 14">Belongs to the GSP F family.</text>
</comment>
<keyword evidence="12 15" id="KW-0472">Membrane</keyword>